<reference evidence="5 6" key="1">
    <citation type="journal article" date="2018" name="Front. Microbiol.">
        <title>Genome-Wide Analysis of Corynespora cassiicola Leaf Fall Disease Putative Effectors.</title>
        <authorList>
            <person name="Lopez D."/>
            <person name="Ribeiro S."/>
            <person name="Label P."/>
            <person name="Fumanal B."/>
            <person name="Venisse J.S."/>
            <person name="Kohler A."/>
            <person name="de Oliveira R.R."/>
            <person name="Labutti K."/>
            <person name="Lipzen A."/>
            <person name="Lail K."/>
            <person name="Bauer D."/>
            <person name="Ohm R.A."/>
            <person name="Barry K.W."/>
            <person name="Spatafora J."/>
            <person name="Grigoriev I.V."/>
            <person name="Martin F.M."/>
            <person name="Pujade-Renaud V."/>
        </authorList>
    </citation>
    <scope>NUCLEOTIDE SEQUENCE [LARGE SCALE GENOMIC DNA]</scope>
    <source>
        <strain evidence="5 6">Philippines</strain>
    </source>
</reference>
<dbReference type="GO" id="GO:0000976">
    <property type="term" value="F:transcription cis-regulatory region binding"/>
    <property type="evidence" value="ECO:0007669"/>
    <property type="project" value="TreeGrafter"/>
</dbReference>
<feature type="domain" description="Zn(2)-C6 fungal-type" evidence="4">
    <location>
        <begin position="20"/>
        <end position="48"/>
    </location>
</feature>
<dbReference type="GO" id="GO:0000981">
    <property type="term" value="F:DNA-binding transcription factor activity, RNA polymerase II-specific"/>
    <property type="evidence" value="ECO:0007669"/>
    <property type="project" value="InterPro"/>
</dbReference>
<gene>
    <name evidence="5" type="ORF">BS50DRAFT_569829</name>
</gene>
<dbReference type="AlphaFoldDB" id="A0A2T2P3R1"/>
<keyword evidence="2" id="KW-0539">Nucleus</keyword>
<accession>A0A2T2P3R1</accession>
<dbReference type="CDD" id="cd00067">
    <property type="entry name" value="GAL4"/>
    <property type="match status" value="1"/>
</dbReference>
<dbReference type="Pfam" id="PF11951">
    <property type="entry name" value="Fungal_trans_2"/>
    <property type="match status" value="1"/>
</dbReference>
<dbReference type="InterPro" id="IPR036864">
    <property type="entry name" value="Zn2-C6_fun-type_DNA-bd_sf"/>
</dbReference>
<evidence type="ECO:0000256" key="3">
    <source>
        <dbReference type="SAM" id="MobiDB-lite"/>
    </source>
</evidence>
<evidence type="ECO:0000259" key="4">
    <source>
        <dbReference type="PROSITE" id="PS50048"/>
    </source>
</evidence>
<sequence length="561" mass="64253">MSATAPMVNAPAAPEKAKRQCWECLKRRLVCDHTLPHCKKCQKAGKECPGYDEQKPLQWVTPGKVTSRRRHKPSTAKPKGTLKSQRPPNARHAAQSRDQPRPVKKQPQTTPDKDDSSESNVERTFFLSDRATPPGWAKMGGKVLDQDPDAFTRLEKLFRWLQMEDIPRYGLLTETSEVVQAVHYFNTRIYPQVLQCSVLAPNPHIIFFPLGALHLLPPAIHHTMVCLAVNHRLCSLPAGTDRQLLNDKWSKVYHHRGAAIRELSAHIGREATRNTDTTMSSVLMFMCAELQQSTSGNWRTHADGLIQLINMRGGMMSLYREKVYLQPGITIFLLIIILSNTTSPPHDQIHVFSPHDYNESDIQEIYATMFPYCLCPPKLFFDIVRINNLRSRAAHLSLQEIDDSMIYEANELLVDIDSFLPEDWAQPNEFYEEWLMIGTIYQSAIAIYCISSLMSLGVLSLSPNLIAIRASHADRLFLMLREAFKVERIRYFMMWPLIVAGAEAAFRGEGLRSWIEEELSECSRFQGTSTPLKARALLRRYWAREERGWDQCFDRTYCFTV</sequence>
<protein>
    <recommendedName>
        <fullName evidence="4">Zn(2)-C6 fungal-type domain-containing protein</fullName>
    </recommendedName>
</protein>
<dbReference type="SUPFAM" id="SSF57701">
    <property type="entry name" value="Zn2/Cys6 DNA-binding domain"/>
    <property type="match status" value="1"/>
</dbReference>
<dbReference type="GO" id="GO:0045944">
    <property type="term" value="P:positive regulation of transcription by RNA polymerase II"/>
    <property type="evidence" value="ECO:0007669"/>
    <property type="project" value="TreeGrafter"/>
</dbReference>
<name>A0A2T2P3R1_CORCC</name>
<feature type="region of interest" description="Disordered" evidence="3">
    <location>
        <begin position="42"/>
        <end position="121"/>
    </location>
</feature>
<dbReference type="Proteomes" id="UP000240883">
    <property type="component" value="Unassembled WGS sequence"/>
</dbReference>
<evidence type="ECO:0000313" key="6">
    <source>
        <dbReference type="Proteomes" id="UP000240883"/>
    </source>
</evidence>
<organism evidence="5 6">
    <name type="scientific">Corynespora cassiicola Philippines</name>
    <dbReference type="NCBI Taxonomy" id="1448308"/>
    <lineage>
        <taxon>Eukaryota</taxon>
        <taxon>Fungi</taxon>
        <taxon>Dikarya</taxon>
        <taxon>Ascomycota</taxon>
        <taxon>Pezizomycotina</taxon>
        <taxon>Dothideomycetes</taxon>
        <taxon>Pleosporomycetidae</taxon>
        <taxon>Pleosporales</taxon>
        <taxon>Corynesporascaceae</taxon>
        <taxon>Corynespora</taxon>
    </lineage>
</organism>
<dbReference type="Pfam" id="PF00172">
    <property type="entry name" value="Zn_clus"/>
    <property type="match status" value="1"/>
</dbReference>
<keyword evidence="6" id="KW-1185">Reference proteome</keyword>
<dbReference type="PANTHER" id="PTHR37534:SF48">
    <property type="entry name" value="FINGER DOMAIN PROTEIN, PUTATIVE-RELATED"/>
    <property type="match status" value="1"/>
</dbReference>
<dbReference type="OrthoDB" id="5386330at2759"/>
<dbReference type="GO" id="GO:0008270">
    <property type="term" value="F:zinc ion binding"/>
    <property type="evidence" value="ECO:0007669"/>
    <property type="project" value="InterPro"/>
</dbReference>
<dbReference type="InterPro" id="IPR021858">
    <property type="entry name" value="Fun_TF"/>
</dbReference>
<dbReference type="GO" id="GO:0005634">
    <property type="term" value="C:nucleus"/>
    <property type="evidence" value="ECO:0007669"/>
    <property type="project" value="UniProtKB-SubCell"/>
</dbReference>
<evidence type="ECO:0000256" key="1">
    <source>
        <dbReference type="ARBA" id="ARBA00004123"/>
    </source>
</evidence>
<comment type="subcellular location">
    <subcellularLocation>
        <location evidence="1">Nucleus</location>
    </subcellularLocation>
</comment>
<dbReference type="PANTHER" id="PTHR37534">
    <property type="entry name" value="TRANSCRIPTIONAL ACTIVATOR PROTEIN UGA3"/>
    <property type="match status" value="1"/>
</dbReference>
<evidence type="ECO:0000313" key="5">
    <source>
        <dbReference type="EMBL" id="PSN72315.1"/>
    </source>
</evidence>
<evidence type="ECO:0000256" key="2">
    <source>
        <dbReference type="ARBA" id="ARBA00023242"/>
    </source>
</evidence>
<dbReference type="InterPro" id="IPR001138">
    <property type="entry name" value="Zn2Cys6_DnaBD"/>
</dbReference>
<dbReference type="PROSITE" id="PS50048">
    <property type="entry name" value="ZN2_CY6_FUNGAL_2"/>
    <property type="match status" value="1"/>
</dbReference>
<proteinExistence type="predicted"/>
<dbReference type="EMBL" id="KZ678130">
    <property type="protein sequence ID" value="PSN72315.1"/>
    <property type="molecule type" value="Genomic_DNA"/>
</dbReference>
<dbReference type="SMART" id="SM00066">
    <property type="entry name" value="GAL4"/>
    <property type="match status" value="1"/>
</dbReference>